<keyword evidence="1" id="KW-0472">Membrane</keyword>
<comment type="caution">
    <text evidence="2">The sequence shown here is derived from an EMBL/GenBank/DDBJ whole genome shotgun (WGS) entry which is preliminary data.</text>
</comment>
<feature type="transmembrane region" description="Helical" evidence="1">
    <location>
        <begin position="162"/>
        <end position="182"/>
    </location>
</feature>
<dbReference type="Proteomes" id="UP000265618">
    <property type="component" value="Unassembled WGS sequence"/>
</dbReference>
<sequence length="184" mass="19450">FDLRRMGPCVSDPSSTPLQALLKRGYIAAPQWMIRLGCPPGNLNGLLASNNGPLLKALEASAAAAQNPSDTPLSAYMAKTMPYMPPQARQPMAQTPLPKFTGGYVPVIFSETGGSQVSSPPSQAMAVNVPNAVSPVQVTPTVTQASVRPKASTYRPHRDRSINCDILFPAICGCILLASIIVSF</sequence>
<evidence type="ECO:0000256" key="1">
    <source>
        <dbReference type="SAM" id="Phobius"/>
    </source>
</evidence>
<keyword evidence="3" id="KW-1185">Reference proteome</keyword>
<feature type="non-terminal residue" evidence="2">
    <location>
        <position position="1"/>
    </location>
</feature>
<evidence type="ECO:0000313" key="2">
    <source>
        <dbReference type="EMBL" id="GIQ80857.1"/>
    </source>
</evidence>
<dbReference type="EMBL" id="BDIP01000256">
    <property type="protein sequence ID" value="GIQ80857.1"/>
    <property type="molecule type" value="Genomic_DNA"/>
</dbReference>
<keyword evidence="1" id="KW-0812">Transmembrane</keyword>
<organism evidence="2 3">
    <name type="scientific">Kipferlia bialata</name>
    <dbReference type="NCBI Taxonomy" id="797122"/>
    <lineage>
        <taxon>Eukaryota</taxon>
        <taxon>Metamonada</taxon>
        <taxon>Carpediemonas-like organisms</taxon>
        <taxon>Kipferlia</taxon>
    </lineage>
</organism>
<accession>A0A9K3CR06</accession>
<name>A0A9K3CR06_9EUKA</name>
<protein>
    <submittedName>
        <fullName evidence="2">Uncharacterized protein</fullName>
    </submittedName>
</protein>
<gene>
    <name evidence="2" type="ORF">KIPB_001724</name>
</gene>
<evidence type="ECO:0000313" key="3">
    <source>
        <dbReference type="Proteomes" id="UP000265618"/>
    </source>
</evidence>
<proteinExistence type="predicted"/>
<keyword evidence="1" id="KW-1133">Transmembrane helix</keyword>
<dbReference type="AlphaFoldDB" id="A0A9K3CR06"/>
<reference evidence="2 3" key="1">
    <citation type="journal article" date="2018" name="PLoS ONE">
        <title>The draft genome of Kipferlia bialata reveals reductive genome evolution in fornicate parasites.</title>
        <authorList>
            <person name="Tanifuji G."/>
            <person name="Takabayashi S."/>
            <person name="Kume K."/>
            <person name="Takagi M."/>
            <person name="Nakayama T."/>
            <person name="Kamikawa R."/>
            <person name="Inagaki Y."/>
            <person name="Hashimoto T."/>
        </authorList>
    </citation>
    <scope>NUCLEOTIDE SEQUENCE [LARGE SCALE GENOMIC DNA]</scope>
    <source>
        <strain evidence="2">NY0173</strain>
    </source>
</reference>